<comment type="catalytic activity">
    <reaction evidence="5">
        <text>diphthine-[translation elongation factor 2] + NH4(+) + ATP = diphthamide-[translation elongation factor 2] + AMP + diphosphate + H(+)</text>
        <dbReference type="Rhea" id="RHEA:19753"/>
        <dbReference type="Rhea" id="RHEA-COMP:10172"/>
        <dbReference type="Rhea" id="RHEA-COMP:10174"/>
        <dbReference type="ChEBI" id="CHEBI:15378"/>
        <dbReference type="ChEBI" id="CHEBI:16692"/>
        <dbReference type="ChEBI" id="CHEBI:28938"/>
        <dbReference type="ChEBI" id="CHEBI:30616"/>
        <dbReference type="ChEBI" id="CHEBI:33019"/>
        <dbReference type="ChEBI" id="CHEBI:82696"/>
        <dbReference type="ChEBI" id="CHEBI:456215"/>
        <dbReference type="EC" id="6.3.1.14"/>
    </reaction>
</comment>
<evidence type="ECO:0000256" key="4">
    <source>
        <dbReference type="ARBA" id="ARBA00031552"/>
    </source>
</evidence>
<dbReference type="GO" id="GO:0016787">
    <property type="term" value="F:hydrolase activity"/>
    <property type="evidence" value="ECO:0007669"/>
    <property type="project" value="UniProtKB-KW"/>
</dbReference>
<dbReference type="OrthoDB" id="686384at2759"/>
<name>A0A6A5WT73_9PLEO</name>
<dbReference type="CDD" id="cd01994">
    <property type="entry name" value="AANH_PF0828-like"/>
    <property type="match status" value="1"/>
</dbReference>
<evidence type="ECO:0000313" key="8">
    <source>
        <dbReference type="EMBL" id="KAF2003391.1"/>
    </source>
</evidence>
<evidence type="ECO:0000259" key="7">
    <source>
        <dbReference type="Pfam" id="PF01902"/>
    </source>
</evidence>
<dbReference type="EC" id="6.3.1.14" evidence="1"/>
<feature type="non-terminal residue" evidence="8">
    <location>
        <position position="509"/>
    </location>
</feature>
<dbReference type="NCBIfam" id="TIGR00290">
    <property type="entry name" value="MJ0570_dom"/>
    <property type="match status" value="1"/>
</dbReference>
<dbReference type="PANTHER" id="PTHR12196">
    <property type="entry name" value="DOMAIN OF UNKNOWN FUNCTION 71 DUF71 -CONTAINING PROTEIN"/>
    <property type="match status" value="1"/>
</dbReference>
<protein>
    <recommendedName>
        <fullName evidence="2">Diphthine--ammonia ligase</fullName>
        <ecNumber evidence="1">6.3.1.14</ecNumber>
    </recommendedName>
    <alternativeName>
        <fullName evidence="3">Diphthamide synthase</fullName>
    </alternativeName>
    <alternativeName>
        <fullName evidence="4">Diphthamide synthetase</fullName>
    </alternativeName>
</protein>
<dbReference type="SUPFAM" id="SSF55298">
    <property type="entry name" value="YjgF-like"/>
    <property type="match status" value="2"/>
</dbReference>
<reference evidence="8" key="1">
    <citation type="journal article" date="2020" name="Stud. Mycol.">
        <title>101 Dothideomycetes genomes: a test case for predicting lifestyles and emergence of pathogens.</title>
        <authorList>
            <person name="Haridas S."/>
            <person name="Albert R."/>
            <person name="Binder M."/>
            <person name="Bloem J."/>
            <person name="Labutti K."/>
            <person name="Salamov A."/>
            <person name="Andreopoulos B."/>
            <person name="Baker S."/>
            <person name="Barry K."/>
            <person name="Bills G."/>
            <person name="Bluhm B."/>
            <person name="Cannon C."/>
            <person name="Castanera R."/>
            <person name="Culley D."/>
            <person name="Daum C."/>
            <person name="Ezra D."/>
            <person name="Gonzalez J."/>
            <person name="Henrissat B."/>
            <person name="Kuo A."/>
            <person name="Liang C."/>
            <person name="Lipzen A."/>
            <person name="Lutzoni F."/>
            <person name="Magnuson J."/>
            <person name="Mondo S."/>
            <person name="Nolan M."/>
            <person name="Ohm R."/>
            <person name="Pangilinan J."/>
            <person name="Park H.-J."/>
            <person name="Ramirez L."/>
            <person name="Alfaro M."/>
            <person name="Sun H."/>
            <person name="Tritt A."/>
            <person name="Yoshinaga Y."/>
            <person name="Zwiers L.-H."/>
            <person name="Turgeon B."/>
            <person name="Goodwin S."/>
            <person name="Spatafora J."/>
            <person name="Crous P."/>
            <person name="Grigoriev I."/>
        </authorList>
    </citation>
    <scope>NUCLEOTIDE SEQUENCE</scope>
    <source>
        <strain evidence="8">CBS 123094</strain>
    </source>
</reference>
<evidence type="ECO:0000256" key="5">
    <source>
        <dbReference type="ARBA" id="ARBA00048108"/>
    </source>
</evidence>
<evidence type="ECO:0000313" key="9">
    <source>
        <dbReference type="Proteomes" id="UP000799779"/>
    </source>
</evidence>
<proteinExistence type="predicted"/>
<dbReference type="Proteomes" id="UP000799779">
    <property type="component" value="Unassembled WGS sequence"/>
</dbReference>
<sequence>MAGLNVIALISGGKDSFFSILHCLANGGEVTALANLHPVEDEEDDINSYMYQTVGHTIIPLYAQALNLPLYRQEILGSVVNTSKDYAETGNDETESITLLLKKVLKEHPEANAVSTGAILSTYQRTRVESVAVRLGLTPLSYLWQYPVLPPYEQASLLRDMAAVGQDARIIKVASGGLDQSFLWENVAEGKTIKKLGRAMARFGENGDGAVLGEGGEFETLAVDGPGVLWKGKIEIEGCEVVGGEGGSAIWKGRGARVVEKEEGSGKGLKGLRIPDLWDEEFKKILEKLDIASQPLPTSPSPVLENIPSKPHSPTFPLSEISSTPSTLTISNLNSPSSTSSPADQLSTILPILRTTLTAHNLTPSHITHTTLLLRHMSTFASINNIYSTLFTTPNPPSRVTVACGSTLPLGVDVMLSAICSTDVRERKGLHVQSRSYWAPANIGPYSQAISVPLKIALATDEDTDTKVVGEAVYLAGQIPLVPASMLVHTRSFAEQAVLSLQHLFRIGR</sequence>
<dbReference type="CDD" id="cd06155">
    <property type="entry name" value="eu_AANH_C_1"/>
    <property type="match status" value="1"/>
</dbReference>
<feature type="compositionally biased region" description="Low complexity" evidence="6">
    <location>
        <begin position="326"/>
        <end position="342"/>
    </location>
</feature>
<feature type="domain" description="Diphthamide synthase" evidence="7">
    <location>
        <begin position="5"/>
        <end position="240"/>
    </location>
</feature>
<dbReference type="SUPFAM" id="SSF52402">
    <property type="entry name" value="Adenine nucleotide alpha hydrolases-like"/>
    <property type="match status" value="1"/>
</dbReference>
<gene>
    <name evidence="8" type="ORF">P154DRAFT_428821</name>
</gene>
<dbReference type="InterPro" id="IPR035959">
    <property type="entry name" value="RutC-like_sf"/>
</dbReference>
<feature type="region of interest" description="Disordered" evidence="6">
    <location>
        <begin position="309"/>
        <end position="342"/>
    </location>
</feature>
<dbReference type="PANTHER" id="PTHR12196:SF2">
    <property type="entry name" value="DIPHTHINE--AMMONIA LIGASE"/>
    <property type="match status" value="1"/>
</dbReference>
<accession>A0A6A5WT73</accession>
<dbReference type="InterPro" id="IPR006175">
    <property type="entry name" value="YjgF/YER057c/UK114"/>
</dbReference>
<dbReference type="Pfam" id="PF01042">
    <property type="entry name" value="Ribonuc_L-PSP"/>
    <property type="match status" value="1"/>
</dbReference>
<dbReference type="AlphaFoldDB" id="A0A6A5WT73"/>
<dbReference type="Gene3D" id="3.30.1330.40">
    <property type="entry name" value="RutC-like"/>
    <property type="match status" value="2"/>
</dbReference>
<organism evidence="8 9">
    <name type="scientific">Amniculicola lignicola CBS 123094</name>
    <dbReference type="NCBI Taxonomy" id="1392246"/>
    <lineage>
        <taxon>Eukaryota</taxon>
        <taxon>Fungi</taxon>
        <taxon>Dikarya</taxon>
        <taxon>Ascomycota</taxon>
        <taxon>Pezizomycotina</taxon>
        <taxon>Dothideomycetes</taxon>
        <taxon>Pleosporomycetidae</taxon>
        <taxon>Pleosporales</taxon>
        <taxon>Amniculicolaceae</taxon>
        <taxon>Amniculicola</taxon>
    </lineage>
</organism>
<dbReference type="EMBL" id="ML977572">
    <property type="protein sequence ID" value="KAF2003391.1"/>
    <property type="molecule type" value="Genomic_DNA"/>
</dbReference>
<dbReference type="GO" id="GO:0017183">
    <property type="term" value="P:protein histidyl modification to diphthamide"/>
    <property type="evidence" value="ECO:0007669"/>
    <property type="project" value="TreeGrafter"/>
</dbReference>
<dbReference type="InterPro" id="IPR002761">
    <property type="entry name" value="Diphthami_syn_dom"/>
</dbReference>
<dbReference type="Gene3D" id="3.40.50.620">
    <property type="entry name" value="HUPs"/>
    <property type="match status" value="1"/>
</dbReference>
<evidence type="ECO:0000256" key="1">
    <source>
        <dbReference type="ARBA" id="ARBA00012089"/>
    </source>
</evidence>
<dbReference type="Pfam" id="PF01902">
    <property type="entry name" value="Diphthami_syn_2"/>
    <property type="match status" value="1"/>
</dbReference>
<evidence type="ECO:0000256" key="3">
    <source>
        <dbReference type="ARBA" id="ARBA00029814"/>
    </source>
</evidence>
<dbReference type="GO" id="GO:0017178">
    <property type="term" value="F:diphthine-ammonia ligase activity"/>
    <property type="evidence" value="ECO:0007669"/>
    <property type="project" value="UniProtKB-EC"/>
</dbReference>
<evidence type="ECO:0000256" key="6">
    <source>
        <dbReference type="SAM" id="MobiDB-lite"/>
    </source>
</evidence>
<evidence type="ECO:0000256" key="2">
    <source>
        <dbReference type="ARBA" id="ARBA00018426"/>
    </source>
</evidence>
<dbReference type="FunFam" id="3.40.50.620:FF:000145">
    <property type="entry name" value="ATP-binding domain containing protein"/>
    <property type="match status" value="1"/>
</dbReference>
<dbReference type="InterPro" id="IPR030662">
    <property type="entry name" value="DPH6/MJ0570"/>
</dbReference>
<keyword evidence="9" id="KW-1185">Reference proteome</keyword>
<keyword evidence="8" id="KW-0378">Hydrolase</keyword>
<dbReference type="InterPro" id="IPR014729">
    <property type="entry name" value="Rossmann-like_a/b/a_fold"/>
</dbReference>
<dbReference type="Gene3D" id="3.90.1490.10">
    <property type="entry name" value="putative n-type atp pyrophosphatase, domain 2"/>
    <property type="match status" value="1"/>
</dbReference>